<organism evidence="1 2">
    <name type="scientific">Smittium culicis</name>
    <dbReference type="NCBI Taxonomy" id="133412"/>
    <lineage>
        <taxon>Eukaryota</taxon>
        <taxon>Fungi</taxon>
        <taxon>Fungi incertae sedis</taxon>
        <taxon>Zoopagomycota</taxon>
        <taxon>Kickxellomycotina</taxon>
        <taxon>Harpellomycetes</taxon>
        <taxon>Harpellales</taxon>
        <taxon>Legeriomycetaceae</taxon>
        <taxon>Smittium</taxon>
    </lineage>
</organism>
<name>A0A1R1WY11_9FUNG</name>
<dbReference type="SUPFAM" id="SSF56219">
    <property type="entry name" value="DNase I-like"/>
    <property type="match status" value="1"/>
</dbReference>
<accession>A0A1R1WY11</accession>
<keyword evidence="2" id="KW-1185">Reference proteome</keyword>
<comment type="caution">
    <text evidence="1">The sequence shown here is derived from an EMBL/GenBank/DDBJ whole genome shotgun (WGS) entry which is preliminary data.</text>
</comment>
<dbReference type="EMBL" id="LSSM01007694">
    <property type="protein sequence ID" value="OMJ07279.1"/>
    <property type="molecule type" value="Genomic_DNA"/>
</dbReference>
<dbReference type="AlphaFoldDB" id="A0A1R1WY11"/>
<dbReference type="OrthoDB" id="5598740at2759"/>
<proteinExistence type="predicted"/>
<evidence type="ECO:0000313" key="1">
    <source>
        <dbReference type="EMBL" id="OMJ07279.1"/>
    </source>
</evidence>
<dbReference type="InterPro" id="IPR036691">
    <property type="entry name" value="Endo/exonu/phosph_ase_sf"/>
</dbReference>
<gene>
    <name evidence="1" type="ORF">AYI69_g11510</name>
</gene>
<sequence length="187" mass="21378">MGYWNFQELSDRKWDRAIAAVNEAKLDILFLADTWYLDHETHVSHPDYLVSTPRILPKAAISHEQAEIVCLVTQDVRKQIISACVTRYTISMKINGHYIMAVYFPLSMKPHKISESISDSELYFLIGDINTFFGARDMSANKSMKHLFPETLGPTPDHAFDNQFLVANYSFSSLCNELSDLKLLLLV</sequence>
<evidence type="ECO:0000313" key="2">
    <source>
        <dbReference type="Proteomes" id="UP000187429"/>
    </source>
</evidence>
<evidence type="ECO:0008006" key="3">
    <source>
        <dbReference type="Google" id="ProtNLM"/>
    </source>
</evidence>
<dbReference type="Gene3D" id="3.60.10.10">
    <property type="entry name" value="Endonuclease/exonuclease/phosphatase"/>
    <property type="match status" value="1"/>
</dbReference>
<dbReference type="Proteomes" id="UP000187429">
    <property type="component" value="Unassembled WGS sequence"/>
</dbReference>
<protein>
    <recommendedName>
        <fullName evidence="3">Endonuclease/exonuclease/phosphatase domain-containing protein</fullName>
    </recommendedName>
</protein>
<reference evidence="2" key="1">
    <citation type="submission" date="2017-01" db="EMBL/GenBank/DDBJ databases">
        <authorList>
            <person name="Wang Y."/>
            <person name="White M."/>
            <person name="Kvist S."/>
            <person name="Moncalvo J.-M."/>
        </authorList>
    </citation>
    <scope>NUCLEOTIDE SEQUENCE [LARGE SCALE GENOMIC DNA]</scope>
    <source>
        <strain evidence="2">ID-206-W2</strain>
    </source>
</reference>